<protein>
    <submittedName>
        <fullName evidence="2">Uncharacterized protein</fullName>
    </submittedName>
</protein>
<feature type="compositionally biased region" description="Low complexity" evidence="1">
    <location>
        <begin position="281"/>
        <end position="291"/>
    </location>
</feature>
<feature type="compositionally biased region" description="Basic residues" evidence="1">
    <location>
        <begin position="1"/>
        <end position="10"/>
    </location>
</feature>
<organism evidence="2 3">
    <name type="scientific">Zymoseptoria tritici ST99CH_1A5</name>
    <dbReference type="NCBI Taxonomy" id="1276529"/>
    <lineage>
        <taxon>Eukaryota</taxon>
        <taxon>Fungi</taxon>
        <taxon>Dikarya</taxon>
        <taxon>Ascomycota</taxon>
        <taxon>Pezizomycotina</taxon>
        <taxon>Dothideomycetes</taxon>
        <taxon>Dothideomycetidae</taxon>
        <taxon>Mycosphaerellales</taxon>
        <taxon>Mycosphaerellaceae</taxon>
        <taxon>Zymoseptoria</taxon>
    </lineage>
</organism>
<dbReference type="AlphaFoldDB" id="A0A1Y6LF60"/>
<evidence type="ECO:0000256" key="1">
    <source>
        <dbReference type="SAM" id="MobiDB-lite"/>
    </source>
</evidence>
<evidence type="ECO:0000313" key="3">
    <source>
        <dbReference type="Proteomes" id="UP000215453"/>
    </source>
</evidence>
<feature type="region of interest" description="Disordered" evidence="1">
    <location>
        <begin position="1"/>
        <end position="38"/>
    </location>
</feature>
<name>A0A1Y6LF60_ZYMTR</name>
<feature type="compositionally biased region" description="Basic and acidic residues" evidence="1">
    <location>
        <begin position="253"/>
        <end position="263"/>
    </location>
</feature>
<sequence length="343" mass="37654">MPRRAVHRSPRSQAAFDAATRERRSQTQRELRARRRQDALVDTLQPQALVVAGPSVVVGPSVAASAAQQQQHRPTELAEDAPETAILRRSPRKIAPKPPSYVALLHRPVDESDWNTLVGGIAATGIRADQQAVPLPPVIDESKTAQEPDPLPPVMNEFESDQELGPLSPVIDEFETNQDLNPSDLDDRSLTACAEEDEEEEEQEEDYVEDDFSDTRSDQLVTLGSSATDEDERAGTRHTTTPVIDEPETQEPVPRDPDDRSLTDSDVGEEEEGDVEDDSSSHASSNRSSVRGGRGTDQDKSEEVRNTATPYTIRTLQRAFRYSGYKCSQAMGDGASPERQGTG</sequence>
<feature type="compositionally biased region" description="Basic and acidic residues" evidence="1">
    <location>
        <begin position="294"/>
        <end position="305"/>
    </location>
</feature>
<feature type="region of interest" description="Disordered" evidence="1">
    <location>
        <begin position="61"/>
        <end position="98"/>
    </location>
</feature>
<reference evidence="2 3" key="1">
    <citation type="submission" date="2016-10" db="EMBL/GenBank/DDBJ databases">
        <authorList>
            <person name="Varghese N."/>
        </authorList>
    </citation>
    <scope>NUCLEOTIDE SEQUENCE [LARGE SCALE GENOMIC DNA]</scope>
</reference>
<feature type="region of interest" description="Disordered" evidence="1">
    <location>
        <begin position="141"/>
        <end position="313"/>
    </location>
</feature>
<feature type="compositionally biased region" description="Acidic residues" evidence="1">
    <location>
        <begin position="194"/>
        <end position="212"/>
    </location>
</feature>
<feature type="compositionally biased region" description="Low complexity" evidence="1">
    <location>
        <begin position="61"/>
        <end position="71"/>
    </location>
</feature>
<accession>A0A1Y6LF60</accession>
<gene>
    <name evidence="2" type="ORF">ZT1A5_G3437</name>
</gene>
<feature type="compositionally biased region" description="Basic and acidic residues" evidence="1">
    <location>
        <begin position="19"/>
        <end position="38"/>
    </location>
</feature>
<proteinExistence type="predicted"/>
<evidence type="ECO:0000313" key="2">
    <source>
        <dbReference type="EMBL" id="SMY21998.1"/>
    </source>
</evidence>
<feature type="compositionally biased region" description="Acidic residues" evidence="1">
    <location>
        <begin position="266"/>
        <end position="278"/>
    </location>
</feature>
<dbReference type="Proteomes" id="UP000215453">
    <property type="component" value="Chromosome 3"/>
</dbReference>
<dbReference type="EMBL" id="LT882678">
    <property type="protein sequence ID" value="SMY21998.1"/>
    <property type="molecule type" value="Genomic_DNA"/>
</dbReference>
<feature type="compositionally biased region" description="Polar residues" evidence="1">
    <location>
        <begin position="218"/>
        <end position="227"/>
    </location>
</feature>